<sequence length="150" mass="16947">MGRDMKLRLIGPKLTKSLKYWSCEFLGSLPIFVHHDSCRSLNSEPSKKLYKAVVGYVGLSESVLKARFLECADSPKQVNGYDCGYYVMAIARVICDWRVNSEKTGANNSWFSVVKERVTSSSVDCMRTKILVFIRDLMAKRSGQQTNFSA</sequence>
<gene>
    <name evidence="2" type="ORF">VFH_V016280</name>
</gene>
<dbReference type="Proteomes" id="UP001157006">
    <property type="component" value="Chromosome 5"/>
</dbReference>
<dbReference type="Gene3D" id="3.40.395.10">
    <property type="entry name" value="Adenoviral Proteinase, Chain A"/>
    <property type="match status" value="1"/>
</dbReference>
<dbReference type="GO" id="GO:0019784">
    <property type="term" value="F:deNEDDylase activity"/>
    <property type="evidence" value="ECO:0007669"/>
    <property type="project" value="InterPro"/>
</dbReference>
<accession>A0AAV1ANI5</accession>
<keyword evidence="1" id="KW-0788">Thiol protease</keyword>
<dbReference type="InterPro" id="IPR044613">
    <property type="entry name" value="Nep1/2-like"/>
</dbReference>
<dbReference type="PANTHER" id="PTHR46468">
    <property type="entry name" value="SENTRIN-SPECIFIC PROTEASE 8"/>
    <property type="match status" value="1"/>
</dbReference>
<dbReference type="SUPFAM" id="SSF54001">
    <property type="entry name" value="Cysteine proteinases"/>
    <property type="match status" value="1"/>
</dbReference>
<protein>
    <recommendedName>
        <fullName evidence="4">Ubiquitin-like protease family profile domain-containing protein</fullName>
    </recommendedName>
</protein>
<dbReference type="AlphaFoldDB" id="A0AAV1ANI5"/>
<evidence type="ECO:0000256" key="1">
    <source>
        <dbReference type="ARBA" id="ARBA00022807"/>
    </source>
</evidence>
<dbReference type="EMBL" id="OX451740">
    <property type="protein sequence ID" value="CAI8612076.1"/>
    <property type="molecule type" value="Genomic_DNA"/>
</dbReference>
<evidence type="ECO:0000313" key="3">
    <source>
        <dbReference type="Proteomes" id="UP001157006"/>
    </source>
</evidence>
<evidence type="ECO:0008006" key="4">
    <source>
        <dbReference type="Google" id="ProtNLM"/>
    </source>
</evidence>
<proteinExistence type="predicted"/>
<keyword evidence="1" id="KW-0378">Hydrolase</keyword>
<dbReference type="InterPro" id="IPR038765">
    <property type="entry name" value="Papain-like_cys_pep_sf"/>
</dbReference>
<evidence type="ECO:0000313" key="2">
    <source>
        <dbReference type="EMBL" id="CAI8612076.1"/>
    </source>
</evidence>
<reference evidence="2 3" key="1">
    <citation type="submission" date="2023-01" db="EMBL/GenBank/DDBJ databases">
        <authorList>
            <person name="Kreplak J."/>
        </authorList>
    </citation>
    <scope>NUCLEOTIDE SEQUENCE [LARGE SCALE GENOMIC DNA]</scope>
</reference>
<name>A0AAV1ANI5_VICFA</name>
<dbReference type="GO" id="GO:0008234">
    <property type="term" value="F:cysteine-type peptidase activity"/>
    <property type="evidence" value="ECO:0007669"/>
    <property type="project" value="UniProtKB-KW"/>
</dbReference>
<dbReference type="GO" id="GO:0000338">
    <property type="term" value="P:protein deneddylation"/>
    <property type="evidence" value="ECO:0007669"/>
    <property type="project" value="TreeGrafter"/>
</dbReference>
<dbReference type="PANTHER" id="PTHR46468:SF1">
    <property type="entry name" value="SENTRIN-SPECIFIC PROTEASE 8"/>
    <property type="match status" value="1"/>
</dbReference>
<keyword evidence="1" id="KW-0645">Protease</keyword>
<organism evidence="2 3">
    <name type="scientific">Vicia faba</name>
    <name type="common">Broad bean</name>
    <name type="synonym">Faba vulgaris</name>
    <dbReference type="NCBI Taxonomy" id="3906"/>
    <lineage>
        <taxon>Eukaryota</taxon>
        <taxon>Viridiplantae</taxon>
        <taxon>Streptophyta</taxon>
        <taxon>Embryophyta</taxon>
        <taxon>Tracheophyta</taxon>
        <taxon>Spermatophyta</taxon>
        <taxon>Magnoliopsida</taxon>
        <taxon>eudicotyledons</taxon>
        <taxon>Gunneridae</taxon>
        <taxon>Pentapetalae</taxon>
        <taxon>rosids</taxon>
        <taxon>fabids</taxon>
        <taxon>Fabales</taxon>
        <taxon>Fabaceae</taxon>
        <taxon>Papilionoideae</taxon>
        <taxon>50 kb inversion clade</taxon>
        <taxon>NPAAA clade</taxon>
        <taxon>Hologalegina</taxon>
        <taxon>IRL clade</taxon>
        <taxon>Fabeae</taxon>
        <taxon>Vicia</taxon>
    </lineage>
</organism>
<keyword evidence="3" id="KW-1185">Reference proteome</keyword>